<dbReference type="EMBL" id="FNFB01000010">
    <property type="protein sequence ID" value="SDK70020.1"/>
    <property type="molecule type" value="Genomic_DNA"/>
</dbReference>
<feature type="transmembrane region" description="Helical" evidence="1">
    <location>
        <begin position="68"/>
        <end position="87"/>
    </location>
</feature>
<reference evidence="2 3" key="1">
    <citation type="submission" date="2016-10" db="EMBL/GenBank/DDBJ databases">
        <authorList>
            <person name="de Groot N.N."/>
        </authorList>
    </citation>
    <scope>NUCLEOTIDE SEQUENCE [LARGE SCALE GENOMIC DNA]</scope>
    <source>
        <strain evidence="2 3">CGMCC 4.5681</strain>
    </source>
</reference>
<sequence>MFRLLLGVAFLAAAYPSWERWCQYLLPPDHEPSPVIYGVVRFYSDSEFTWEDVYEMSLLRSFVADARTLAEIALDWAIPALVVLVLVSRRRSAVAGRRAAAALTLVAVLALVALPSFDSPLDAQWFAVVADRLDGPTTLALLSAAVLVLLATQGSQPEVRTPPRPVELTALGALVGYWAVTVSVTVVIGLTQGGLAVAPGLLSSFEHFPLLAAVPAVACVLSWRMGVRRWPRRL</sequence>
<keyword evidence="1" id="KW-0472">Membrane</keyword>
<accession>A0A1G9E1R1</accession>
<dbReference type="Proteomes" id="UP000198683">
    <property type="component" value="Unassembled WGS sequence"/>
</dbReference>
<evidence type="ECO:0000313" key="2">
    <source>
        <dbReference type="EMBL" id="SDK70020.1"/>
    </source>
</evidence>
<evidence type="ECO:0000313" key="3">
    <source>
        <dbReference type="Proteomes" id="UP000198683"/>
    </source>
</evidence>
<keyword evidence="1" id="KW-1133">Transmembrane helix</keyword>
<feature type="transmembrane region" description="Helical" evidence="1">
    <location>
        <begin position="137"/>
        <end position="154"/>
    </location>
</feature>
<dbReference type="RefSeq" id="WP_143022093.1">
    <property type="nucleotide sequence ID" value="NZ_FNFB01000010.1"/>
</dbReference>
<keyword evidence="1" id="KW-0812">Transmembrane</keyword>
<gene>
    <name evidence="2" type="ORF">SAMN05421874_11092</name>
</gene>
<dbReference type="AlphaFoldDB" id="A0A1G9E1R1"/>
<dbReference type="OrthoDB" id="9890277at2"/>
<feature type="transmembrane region" description="Helical" evidence="1">
    <location>
        <begin position="208"/>
        <end position="227"/>
    </location>
</feature>
<organism evidence="2 3">
    <name type="scientific">Nonomuraea maritima</name>
    <dbReference type="NCBI Taxonomy" id="683260"/>
    <lineage>
        <taxon>Bacteria</taxon>
        <taxon>Bacillati</taxon>
        <taxon>Actinomycetota</taxon>
        <taxon>Actinomycetes</taxon>
        <taxon>Streptosporangiales</taxon>
        <taxon>Streptosporangiaceae</taxon>
        <taxon>Nonomuraea</taxon>
    </lineage>
</organism>
<feature type="transmembrane region" description="Helical" evidence="1">
    <location>
        <begin position="99"/>
        <end position="117"/>
    </location>
</feature>
<evidence type="ECO:0000256" key="1">
    <source>
        <dbReference type="SAM" id="Phobius"/>
    </source>
</evidence>
<protein>
    <submittedName>
        <fullName evidence="2">Uncharacterized protein</fullName>
    </submittedName>
</protein>
<name>A0A1G9E1R1_9ACTN</name>
<keyword evidence="3" id="KW-1185">Reference proteome</keyword>
<feature type="transmembrane region" description="Helical" evidence="1">
    <location>
        <begin position="166"/>
        <end position="188"/>
    </location>
</feature>
<proteinExistence type="predicted"/>